<dbReference type="AlphaFoldDB" id="A0A3P7PWS3"/>
<keyword evidence="2" id="KW-1185">Reference proteome</keyword>
<reference evidence="1 2" key="1">
    <citation type="submission" date="2018-11" db="EMBL/GenBank/DDBJ databases">
        <authorList>
            <consortium name="Pathogen Informatics"/>
        </authorList>
    </citation>
    <scope>NUCLEOTIDE SEQUENCE [LARGE SCALE GENOMIC DNA]</scope>
</reference>
<accession>A0A3P7PWS3</accession>
<name>A0A3P7PWS3_DIBLA</name>
<dbReference type="EMBL" id="UYRU01072659">
    <property type="protein sequence ID" value="VDN22526.1"/>
    <property type="molecule type" value="Genomic_DNA"/>
</dbReference>
<sequence length="225" mass="22739">MAIAAAVAAAHAATAVDAAAVVRHNRIGQPFAVRHLFNDAMAIAFAAAGAAAVQDNLRGLPSRRNSSRGSITSNGCCVHVPVRLLCNDTTAISADAALAAVASTAVDAAAVVRHNRIGQPVTFRLLCNDTTAISAGAALAAAVVRHDCMEQPVIVGFLCNDAMAIAVAVAAAHAATAVDAAAVVRHNRIGQPFAVRHLFNGEIAIAFAATGAAAVQDNLRGLPFA</sequence>
<protein>
    <submittedName>
        <fullName evidence="1">Uncharacterized protein</fullName>
    </submittedName>
</protein>
<gene>
    <name evidence="1" type="ORF">DILT_LOCUS14078</name>
</gene>
<dbReference type="Proteomes" id="UP000281553">
    <property type="component" value="Unassembled WGS sequence"/>
</dbReference>
<organism evidence="1 2">
    <name type="scientific">Dibothriocephalus latus</name>
    <name type="common">Fish tapeworm</name>
    <name type="synonym">Diphyllobothrium latum</name>
    <dbReference type="NCBI Taxonomy" id="60516"/>
    <lineage>
        <taxon>Eukaryota</taxon>
        <taxon>Metazoa</taxon>
        <taxon>Spiralia</taxon>
        <taxon>Lophotrochozoa</taxon>
        <taxon>Platyhelminthes</taxon>
        <taxon>Cestoda</taxon>
        <taxon>Eucestoda</taxon>
        <taxon>Diphyllobothriidea</taxon>
        <taxon>Diphyllobothriidae</taxon>
        <taxon>Dibothriocephalus</taxon>
    </lineage>
</organism>
<evidence type="ECO:0000313" key="1">
    <source>
        <dbReference type="EMBL" id="VDN22526.1"/>
    </source>
</evidence>
<evidence type="ECO:0000313" key="2">
    <source>
        <dbReference type="Proteomes" id="UP000281553"/>
    </source>
</evidence>
<proteinExistence type="predicted"/>